<evidence type="ECO:0000313" key="1">
    <source>
        <dbReference type="EnsemblPlants" id="MELO3C035217.2.1"/>
    </source>
</evidence>
<sequence>MFTFELPQIHDFLKAISVLTETFDDSFDLKFSPAIFSIMAAASPSSRCVIALQLSPQIFTTYVCPKLYYKFIFFETFCDTMQECERTGFSSLTFSFQEIDHDAKLASIPGCDKKVDVPLLPSTEEMDVGEFDFGTFVSIESQEFINIIKRLSDFDYVLVTLSISQVKFSYGRKAIILTQEACKLLSV</sequence>
<name>A0A9I9EKT7_CUCME</name>
<proteinExistence type="predicted"/>
<dbReference type="EnsemblPlants" id="MELO3C035217.2.1">
    <property type="protein sequence ID" value="MELO3C035217.2.1"/>
    <property type="gene ID" value="MELO3C035217.2"/>
</dbReference>
<dbReference type="AlphaFoldDB" id="A0A9I9EKT7"/>
<protein>
    <submittedName>
        <fullName evidence="1">Uncharacterized protein</fullName>
    </submittedName>
</protein>
<dbReference type="Gramene" id="MELO3C035217.2.1">
    <property type="protein sequence ID" value="MELO3C035217.2.1"/>
    <property type="gene ID" value="MELO3C035217.2"/>
</dbReference>
<reference evidence="1" key="1">
    <citation type="submission" date="2023-03" db="UniProtKB">
        <authorList>
            <consortium name="EnsemblPlants"/>
        </authorList>
    </citation>
    <scope>IDENTIFICATION</scope>
</reference>
<accession>A0A9I9EKT7</accession>
<organism evidence="1">
    <name type="scientific">Cucumis melo</name>
    <name type="common">Muskmelon</name>
    <dbReference type="NCBI Taxonomy" id="3656"/>
    <lineage>
        <taxon>Eukaryota</taxon>
        <taxon>Viridiplantae</taxon>
        <taxon>Streptophyta</taxon>
        <taxon>Embryophyta</taxon>
        <taxon>Tracheophyta</taxon>
        <taxon>Spermatophyta</taxon>
        <taxon>Magnoliopsida</taxon>
        <taxon>eudicotyledons</taxon>
        <taxon>Gunneridae</taxon>
        <taxon>Pentapetalae</taxon>
        <taxon>rosids</taxon>
        <taxon>fabids</taxon>
        <taxon>Cucurbitales</taxon>
        <taxon>Cucurbitaceae</taxon>
        <taxon>Benincaseae</taxon>
        <taxon>Cucumis</taxon>
    </lineage>
</organism>
<dbReference type="Gene3D" id="3.70.10.10">
    <property type="match status" value="1"/>
</dbReference>